<dbReference type="AlphaFoldDB" id="A0A6A1WJ36"/>
<evidence type="ECO:0000256" key="10">
    <source>
        <dbReference type="SAM" id="SignalP"/>
    </source>
</evidence>
<evidence type="ECO:0000256" key="4">
    <source>
        <dbReference type="ARBA" id="ARBA00022525"/>
    </source>
</evidence>
<name>A0A6A1WJ36_9ROSI</name>
<sequence>MSVQRHLLTLFVVILACFSSCFGMYLEDPLPTNPDETPGHDPRPYNAPILSTIHEQGDKHGFMDWLKSETRSYVILRRLGQTTSTATSPRVVNVDDFGAEGNGGDDTEVYGTIKASPRRSDYAADTRHWLVFENIQNFIVQGGGTIDGNGRIWWQNSCKINEKLPCTHAPTAVTFVGCNNLIVANLRIQNAQQMHLTFQRCVDVKALNLWVTAPGNSPNTDGIHVTDTQNIRIQNCVIKTGDDCISIVSGSQNVRATDIKCGPGHGISIGSLGADNSKAYVSNVVVDRATFSGTTNGVRIKSWQINNLIVANLRIQNAQQMHLTFQRCVDVKALNIWVTAPGNSPNTDGIHVTDTQNIRIQNCVIKTGDDCISIVSGSQNVRATDIKCGPGHGISIGSLGADNSKAYVSNVVVDRATFSGTTNGVRIKSWQGGSGYAKDIIFQNIDMHNVSNPIIIDQNYCDQTGPCPEQASAVKINTVVYRNIRGTSASEKAVNFDCSESIPCQGIWLQDVNLEREGDGSVEASCDNVRLTSKGEVSPQCS</sequence>
<dbReference type="FunFam" id="2.160.20.10:FF:000111">
    <property type="entry name" value="Pectin lyase-like superfamily protein"/>
    <property type="match status" value="1"/>
</dbReference>
<evidence type="ECO:0000256" key="6">
    <source>
        <dbReference type="ARBA" id="ARBA00023295"/>
    </source>
</evidence>
<evidence type="ECO:0000256" key="3">
    <source>
        <dbReference type="ARBA" id="ARBA00022512"/>
    </source>
</evidence>
<keyword evidence="5 9" id="KW-0378">Hydrolase</keyword>
<evidence type="ECO:0000256" key="5">
    <source>
        <dbReference type="ARBA" id="ARBA00022801"/>
    </source>
</evidence>
<feature type="chain" id="PRO_5025472116" evidence="10">
    <location>
        <begin position="24"/>
        <end position="542"/>
    </location>
</feature>
<dbReference type="Pfam" id="PF00295">
    <property type="entry name" value="Glyco_hydro_28"/>
    <property type="match status" value="1"/>
</dbReference>
<dbReference type="Proteomes" id="UP000516437">
    <property type="component" value="Chromosome 1"/>
</dbReference>
<dbReference type="InterPro" id="IPR006626">
    <property type="entry name" value="PbH1"/>
</dbReference>
<dbReference type="Gene3D" id="2.160.20.10">
    <property type="entry name" value="Single-stranded right-handed beta-helix, Pectin lyase-like"/>
    <property type="match status" value="2"/>
</dbReference>
<dbReference type="PROSITE" id="PS00502">
    <property type="entry name" value="POLYGALACTURONASE"/>
    <property type="match status" value="2"/>
</dbReference>
<evidence type="ECO:0000313" key="11">
    <source>
        <dbReference type="EMBL" id="KAB1224823.1"/>
    </source>
</evidence>
<gene>
    <name evidence="11" type="ORF">CJ030_MR1G004772</name>
</gene>
<accession>A0A6A1WJ36</accession>
<keyword evidence="10" id="KW-0732">Signal</keyword>
<dbReference type="SUPFAM" id="SSF51126">
    <property type="entry name" value="Pectin lyase-like"/>
    <property type="match status" value="2"/>
</dbReference>
<organism evidence="11 12">
    <name type="scientific">Morella rubra</name>
    <name type="common">Chinese bayberry</name>
    <dbReference type="NCBI Taxonomy" id="262757"/>
    <lineage>
        <taxon>Eukaryota</taxon>
        <taxon>Viridiplantae</taxon>
        <taxon>Streptophyta</taxon>
        <taxon>Embryophyta</taxon>
        <taxon>Tracheophyta</taxon>
        <taxon>Spermatophyta</taxon>
        <taxon>Magnoliopsida</taxon>
        <taxon>eudicotyledons</taxon>
        <taxon>Gunneridae</taxon>
        <taxon>Pentapetalae</taxon>
        <taxon>rosids</taxon>
        <taxon>fabids</taxon>
        <taxon>Fagales</taxon>
        <taxon>Myricaceae</taxon>
        <taxon>Morella</taxon>
    </lineage>
</organism>
<dbReference type="EMBL" id="RXIC02000019">
    <property type="protein sequence ID" value="KAB1224823.1"/>
    <property type="molecule type" value="Genomic_DNA"/>
</dbReference>
<feature type="signal peptide" evidence="10">
    <location>
        <begin position="1"/>
        <end position="23"/>
    </location>
</feature>
<evidence type="ECO:0000313" key="12">
    <source>
        <dbReference type="Proteomes" id="UP000516437"/>
    </source>
</evidence>
<dbReference type="GO" id="GO:0005975">
    <property type="term" value="P:carbohydrate metabolic process"/>
    <property type="evidence" value="ECO:0007669"/>
    <property type="project" value="InterPro"/>
</dbReference>
<evidence type="ECO:0000256" key="2">
    <source>
        <dbReference type="ARBA" id="ARBA00008834"/>
    </source>
</evidence>
<comment type="subcellular location">
    <subcellularLocation>
        <location evidence="1">Secreted</location>
        <location evidence="1">Cell wall</location>
    </subcellularLocation>
</comment>
<evidence type="ECO:0000256" key="1">
    <source>
        <dbReference type="ARBA" id="ARBA00004191"/>
    </source>
</evidence>
<dbReference type="PROSITE" id="PS51257">
    <property type="entry name" value="PROKAR_LIPOPROTEIN"/>
    <property type="match status" value="1"/>
</dbReference>
<comment type="similarity">
    <text evidence="2 9">Belongs to the glycosyl hydrolase 28 family.</text>
</comment>
<dbReference type="InterPro" id="IPR012334">
    <property type="entry name" value="Pectin_lyas_fold"/>
</dbReference>
<evidence type="ECO:0000256" key="8">
    <source>
        <dbReference type="PROSITE-ProRule" id="PRU10052"/>
    </source>
</evidence>
<proteinExistence type="inferred from homology"/>
<keyword evidence="6 9" id="KW-0326">Glycosidase</keyword>
<dbReference type="PANTHER" id="PTHR31375">
    <property type="match status" value="1"/>
</dbReference>
<keyword evidence="3" id="KW-0134">Cell wall</keyword>
<keyword evidence="7" id="KW-0961">Cell wall biogenesis/degradation</keyword>
<evidence type="ECO:0000256" key="9">
    <source>
        <dbReference type="RuleBase" id="RU361169"/>
    </source>
</evidence>
<keyword evidence="12" id="KW-1185">Reference proteome</keyword>
<evidence type="ECO:0000256" key="7">
    <source>
        <dbReference type="ARBA" id="ARBA00023316"/>
    </source>
</evidence>
<dbReference type="SMART" id="SM00710">
    <property type="entry name" value="PbH1"/>
    <property type="match status" value="8"/>
</dbReference>
<feature type="active site" evidence="8">
    <location>
        <position position="392"/>
    </location>
</feature>
<dbReference type="GO" id="GO:0004650">
    <property type="term" value="F:polygalacturonase activity"/>
    <property type="evidence" value="ECO:0007669"/>
    <property type="project" value="InterPro"/>
</dbReference>
<reference evidence="11 12" key="1">
    <citation type="journal article" date="2019" name="Plant Biotechnol. J.">
        <title>The red bayberry genome and genetic basis of sex determination.</title>
        <authorList>
            <person name="Jia H.M."/>
            <person name="Jia H.J."/>
            <person name="Cai Q.L."/>
            <person name="Wang Y."/>
            <person name="Zhao H.B."/>
            <person name="Yang W.F."/>
            <person name="Wang G.Y."/>
            <person name="Li Y.H."/>
            <person name="Zhan D.L."/>
            <person name="Shen Y.T."/>
            <person name="Niu Q.F."/>
            <person name="Chang L."/>
            <person name="Qiu J."/>
            <person name="Zhao L."/>
            <person name="Xie H.B."/>
            <person name="Fu W.Y."/>
            <person name="Jin J."/>
            <person name="Li X.W."/>
            <person name="Jiao Y."/>
            <person name="Zhou C.C."/>
            <person name="Tu T."/>
            <person name="Chai C.Y."/>
            <person name="Gao J.L."/>
            <person name="Fan L.J."/>
            <person name="van de Weg E."/>
            <person name="Wang J.Y."/>
            <person name="Gao Z.S."/>
        </authorList>
    </citation>
    <scope>NUCLEOTIDE SEQUENCE [LARGE SCALE GENOMIC DNA]</scope>
    <source>
        <tissue evidence="11">Leaves</tissue>
    </source>
</reference>
<keyword evidence="4" id="KW-0964">Secreted</keyword>
<dbReference type="InterPro" id="IPR011050">
    <property type="entry name" value="Pectin_lyase_fold/virulence"/>
</dbReference>
<feature type="active site" evidence="8">
    <location>
        <position position="265"/>
    </location>
</feature>
<protein>
    <submittedName>
        <fullName evidence="11">Polygalacturonase</fullName>
    </submittedName>
</protein>
<dbReference type="GO" id="GO:0071555">
    <property type="term" value="P:cell wall organization"/>
    <property type="evidence" value="ECO:0007669"/>
    <property type="project" value="UniProtKB-KW"/>
</dbReference>
<dbReference type="OrthoDB" id="187139at2759"/>
<comment type="caution">
    <text evidence="11">The sequence shown here is derived from an EMBL/GenBank/DDBJ whole genome shotgun (WGS) entry which is preliminary data.</text>
</comment>
<dbReference type="InterPro" id="IPR000743">
    <property type="entry name" value="Glyco_hydro_28"/>
</dbReference>